<evidence type="ECO:0000313" key="2">
    <source>
        <dbReference type="EMBL" id="MDQ0913011.1"/>
    </source>
</evidence>
<proteinExistence type="predicted"/>
<dbReference type="Proteomes" id="UP001234216">
    <property type="component" value="Unassembled WGS sequence"/>
</dbReference>
<dbReference type="SUPFAM" id="SSF56801">
    <property type="entry name" value="Acetyl-CoA synthetase-like"/>
    <property type="match status" value="1"/>
</dbReference>
<evidence type="ECO:0000259" key="1">
    <source>
        <dbReference type="Pfam" id="PF00501"/>
    </source>
</evidence>
<feature type="domain" description="AMP-dependent synthetase/ligase" evidence="1">
    <location>
        <begin position="5"/>
        <end position="54"/>
    </location>
</feature>
<dbReference type="AlphaFoldDB" id="A0AAW8FSC9"/>
<dbReference type="Pfam" id="PF00501">
    <property type="entry name" value="AMP-binding"/>
    <property type="match status" value="1"/>
</dbReference>
<protein>
    <submittedName>
        <fullName evidence="2">Acyl-CoA synthetase (AMP-forming)/AMP-acid ligase II</fullName>
    </submittedName>
</protein>
<name>A0AAW8FSC9_9ACTN</name>
<organism evidence="2 3">
    <name type="scientific">Streptomyces canus</name>
    <dbReference type="NCBI Taxonomy" id="58343"/>
    <lineage>
        <taxon>Bacteria</taxon>
        <taxon>Bacillati</taxon>
        <taxon>Actinomycetota</taxon>
        <taxon>Actinomycetes</taxon>
        <taxon>Kitasatosporales</taxon>
        <taxon>Streptomycetaceae</taxon>
        <taxon>Streptomyces</taxon>
        <taxon>Streptomyces aurantiacus group</taxon>
    </lineage>
</organism>
<dbReference type="RefSeq" id="WP_306985845.1">
    <property type="nucleotide sequence ID" value="NZ_JAUSZV010000005.1"/>
</dbReference>
<evidence type="ECO:0000313" key="3">
    <source>
        <dbReference type="Proteomes" id="UP001234216"/>
    </source>
</evidence>
<dbReference type="Gene3D" id="3.40.50.12780">
    <property type="entry name" value="N-terminal domain of ligase-like"/>
    <property type="match status" value="1"/>
</dbReference>
<dbReference type="EMBL" id="JAUSZV010000005">
    <property type="protein sequence ID" value="MDQ0913011.1"/>
    <property type="molecule type" value="Genomic_DNA"/>
</dbReference>
<reference evidence="2" key="1">
    <citation type="submission" date="2023-07" db="EMBL/GenBank/DDBJ databases">
        <title>Comparative genomics of wheat-associated soil bacteria to identify genetic determinants of phenazine resistance.</title>
        <authorList>
            <person name="Mouncey N."/>
        </authorList>
    </citation>
    <scope>NUCLEOTIDE SEQUENCE</scope>
    <source>
        <strain evidence="2">V4I22</strain>
    </source>
</reference>
<dbReference type="InterPro" id="IPR000873">
    <property type="entry name" value="AMP-dep_synth/lig_dom"/>
</dbReference>
<comment type="caution">
    <text evidence="2">The sequence shown here is derived from an EMBL/GenBank/DDBJ whole genome shotgun (WGS) entry which is preliminary data.</text>
</comment>
<gene>
    <name evidence="2" type="ORF">QFZ22_008996</name>
</gene>
<dbReference type="GO" id="GO:0016874">
    <property type="term" value="F:ligase activity"/>
    <property type="evidence" value="ECO:0007669"/>
    <property type="project" value="UniProtKB-KW"/>
</dbReference>
<accession>A0AAW8FSC9</accession>
<keyword evidence="2" id="KW-0436">Ligase</keyword>
<sequence>MTTTPQVVLYTSGATGRPRGAELRHRNVYDNTLAGVDLFAADFARPDTYCVSPLAGPRPRPRG</sequence>
<dbReference type="InterPro" id="IPR042099">
    <property type="entry name" value="ANL_N_sf"/>
</dbReference>